<evidence type="ECO:0000313" key="1">
    <source>
        <dbReference type="EMBL" id="KAH6944746.1"/>
    </source>
</evidence>
<organism evidence="1 2">
    <name type="scientific">Hyalomma asiaticum</name>
    <name type="common">Tick</name>
    <dbReference type="NCBI Taxonomy" id="266040"/>
    <lineage>
        <taxon>Eukaryota</taxon>
        <taxon>Metazoa</taxon>
        <taxon>Ecdysozoa</taxon>
        <taxon>Arthropoda</taxon>
        <taxon>Chelicerata</taxon>
        <taxon>Arachnida</taxon>
        <taxon>Acari</taxon>
        <taxon>Parasitiformes</taxon>
        <taxon>Ixodida</taxon>
        <taxon>Ixodoidea</taxon>
        <taxon>Ixodidae</taxon>
        <taxon>Hyalomminae</taxon>
        <taxon>Hyalomma</taxon>
    </lineage>
</organism>
<gene>
    <name evidence="1" type="ORF">HPB50_004772</name>
</gene>
<proteinExistence type="predicted"/>
<sequence>MRDYKQLRKPDAQMETASAEPEDESRKRAHEDLGLSDELDTAIKKIKVTATAEGLQAAPGPSQKYHGNDLSGPSRVLRSQRLSKRIRAAGGKPSFTKAKSDDEATASTSESSGNFHDDDVKESSSAPDLTYVPPYDDTTVNELAAYFENFVHIPRKMSSMAEMMYT</sequence>
<reference evidence="1" key="1">
    <citation type="submission" date="2020-05" db="EMBL/GenBank/DDBJ databases">
        <title>Large-scale comparative analyses of tick genomes elucidate their genetic diversity and vector capacities.</title>
        <authorList>
            <person name="Jia N."/>
            <person name="Wang J."/>
            <person name="Shi W."/>
            <person name="Du L."/>
            <person name="Sun Y."/>
            <person name="Zhan W."/>
            <person name="Jiang J."/>
            <person name="Wang Q."/>
            <person name="Zhang B."/>
            <person name="Ji P."/>
            <person name="Sakyi L.B."/>
            <person name="Cui X."/>
            <person name="Yuan T."/>
            <person name="Jiang B."/>
            <person name="Yang W."/>
            <person name="Lam T.T.-Y."/>
            <person name="Chang Q."/>
            <person name="Ding S."/>
            <person name="Wang X."/>
            <person name="Zhu J."/>
            <person name="Ruan X."/>
            <person name="Zhao L."/>
            <person name="Wei J."/>
            <person name="Que T."/>
            <person name="Du C."/>
            <person name="Cheng J."/>
            <person name="Dai P."/>
            <person name="Han X."/>
            <person name="Huang E."/>
            <person name="Gao Y."/>
            <person name="Liu J."/>
            <person name="Shao H."/>
            <person name="Ye R."/>
            <person name="Li L."/>
            <person name="Wei W."/>
            <person name="Wang X."/>
            <person name="Wang C."/>
            <person name="Yang T."/>
            <person name="Huo Q."/>
            <person name="Li W."/>
            <person name="Guo W."/>
            <person name="Chen H."/>
            <person name="Zhou L."/>
            <person name="Ni X."/>
            <person name="Tian J."/>
            <person name="Zhou Y."/>
            <person name="Sheng Y."/>
            <person name="Liu T."/>
            <person name="Pan Y."/>
            <person name="Xia L."/>
            <person name="Li J."/>
            <person name="Zhao F."/>
            <person name="Cao W."/>
        </authorList>
    </citation>
    <scope>NUCLEOTIDE SEQUENCE</scope>
    <source>
        <strain evidence="1">Hyas-2018</strain>
    </source>
</reference>
<name>A0ACB7TC74_HYAAI</name>
<dbReference type="EMBL" id="CM023481">
    <property type="protein sequence ID" value="KAH6944746.1"/>
    <property type="molecule type" value="Genomic_DNA"/>
</dbReference>
<keyword evidence="2" id="KW-1185">Reference proteome</keyword>
<comment type="caution">
    <text evidence="1">The sequence shown here is derived from an EMBL/GenBank/DDBJ whole genome shotgun (WGS) entry which is preliminary data.</text>
</comment>
<evidence type="ECO:0000313" key="2">
    <source>
        <dbReference type="Proteomes" id="UP000821845"/>
    </source>
</evidence>
<accession>A0ACB7TC74</accession>
<protein>
    <submittedName>
        <fullName evidence="1">Uncharacterized protein</fullName>
    </submittedName>
</protein>
<dbReference type="Proteomes" id="UP000821845">
    <property type="component" value="Chromosome 1"/>
</dbReference>